<comment type="caution">
    <text evidence="1">The sequence shown here is derived from an EMBL/GenBank/DDBJ whole genome shotgun (WGS) entry which is preliminary data.</text>
</comment>
<organism evidence="1 2">
    <name type="scientific">Marine Group I thaumarchaeote</name>
    <dbReference type="NCBI Taxonomy" id="2511932"/>
    <lineage>
        <taxon>Archaea</taxon>
        <taxon>Nitrososphaerota</taxon>
        <taxon>Marine Group I</taxon>
    </lineage>
</organism>
<evidence type="ECO:0000313" key="2">
    <source>
        <dbReference type="Proteomes" id="UP000575480"/>
    </source>
</evidence>
<name>A0A7K4MTK1_9ARCH</name>
<dbReference type="EMBL" id="JACATH010000001">
    <property type="protein sequence ID" value="NWJ56616.1"/>
    <property type="molecule type" value="Genomic_DNA"/>
</dbReference>
<feature type="non-terminal residue" evidence="1">
    <location>
        <position position="1"/>
    </location>
</feature>
<gene>
    <name evidence="1" type="ORF">HX858_02445</name>
</gene>
<proteinExistence type="predicted"/>
<sequence length="117" mass="14273">LEEFPILRNEFVDKGDDMKHCYNIHACEYIIPVKTNDIIEFLKNAEKQKITHLVIDDKEKRRVQFVKDVFQNENEFPYLTKIYDSKDDQYKYHAKIFEIDFEKFNELNSDKNYNIKK</sequence>
<dbReference type="AlphaFoldDB" id="A0A7K4MTK1"/>
<evidence type="ECO:0000313" key="1">
    <source>
        <dbReference type="EMBL" id="NWJ56616.1"/>
    </source>
</evidence>
<accession>A0A7K4MTK1</accession>
<dbReference type="Proteomes" id="UP000575480">
    <property type="component" value="Unassembled WGS sequence"/>
</dbReference>
<protein>
    <submittedName>
        <fullName evidence="1">Uncharacterized protein</fullName>
    </submittedName>
</protein>
<reference evidence="1 2" key="1">
    <citation type="journal article" date="2019" name="Environ. Microbiol.">
        <title>Genomics insights into ecotype formation of ammonia-oxidizing archaea in the deep ocean.</title>
        <authorList>
            <person name="Wang Y."/>
            <person name="Huang J.M."/>
            <person name="Cui G.J."/>
            <person name="Nunoura T."/>
            <person name="Takaki Y."/>
            <person name="Li W.L."/>
            <person name="Li J."/>
            <person name="Gao Z.M."/>
            <person name="Takai K."/>
            <person name="Zhang A.Q."/>
            <person name="Stepanauskas R."/>
        </authorList>
    </citation>
    <scope>NUCLEOTIDE SEQUENCE [LARGE SCALE GENOMIC DNA]</scope>
    <source>
        <strain evidence="1 2">L15a</strain>
    </source>
</reference>